<feature type="domain" description="F-box" evidence="1">
    <location>
        <begin position="1"/>
        <end position="48"/>
    </location>
</feature>
<dbReference type="Gene3D" id="1.20.1280.50">
    <property type="match status" value="1"/>
</dbReference>
<dbReference type="InParanoid" id="A0A165EXR9"/>
<evidence type="ECO:0000259" key="1">
    <source>
        <dbReference type="PROSITE" id="PS50181"/>
    </source>
</evidence>
<proteinExistence type="predicted"/>
<name>A0A165EXR9_EXIGL</name>
<protein>
    <recommendedName>
        <fullName evidence="1">F-box domain-containing protein</fullName>
    </recommendedName>
</protein>
<evidence type="ECO:0000313" key="2">
    <source>
        <dbReference type="EMBL" id="KZV87934.1"/>
    </source>
</evidence>
<dbReference type="EMBL" id="KV426111">
    <property type="protein sequence ID" value="KZV87934.1"/>
    <property type="molecule type" value="Genomic_DNA"/>
</dbReference>
<keyword evidence="3" id="KW-1185">Reference proteome</keyword>
<dbReference type="PROSITE" id="PS50181">
    <property type="entry name" value="FBOX"/>
    <property type="match status" value="1"/>
</dbReference>
<organism evidence="2 3">
    <name type="scientific">Exidia glandulosa HHB12029</name>
    <dbReference type="NCBI Taxonomy" id="1314781"/>
    <lineage>
        <taxon>Eukaryota</taxon>
        <taxon>Fungi</taxon>
        <taxon>Dikarya</taxon>
        <taxon>Basidiomycota</taxon>
        <taxon>Agaricomycotina</taxon>
        <taxon>Agaricomycetes</taxon>
        <taxon>Auriculariales</taxon>
        <taxon>Exidiaceae</taxon>
        <taxon>Exidia</taxon>
    </lineage>
</organism>
<dbReference type="InterPro" id="IPR036047">
    <property type="entry name" value="F-box-like_dom_sf"/>
</dbReference>
<dbReference type="CDD" id="cd09917">
    <property type="entry name" value="F-box_SF"/>
    <property type="match status" value="1"/>
</dbReference>
<dbReference type="InterPro" id="IPR001810">
    <property type="entry name" value="F-box_dom"/>
</dbReference>
<sequence length="367" mass="41184">MDHSARLPPELLSLTLDYLAQPDVLLCAQVSQYWRSVATAHHMFYFDIWLSALGWNTSSIAWQFRVSQLSNRLRSCHRRNIRVCVALELECYDSLGPENTIAMEDPDCDGASESTKYSWQERFLSALRQHLGTVVRLVVSGVHCPFATFAEQMWDALRQPAPHLMVLDVTDDVTGDFRPPPDLFAGTAPRLKHIIAHSPLWMDRHIGNIAAFSAVSSLTFSSVSSSISDLDMTVFPRLRSLFPALRAMRLDRVSISKGDVMKTASELHNWAPALYIDHLRLNDVLANNLPIPLRQASVRRMSVTYHAEQVNAELIEIAPFFDNAPVGSSLLVEYSASKFNICMETSSSIISSTKRSRSSDSFLPQMV</sequence>
<evidence type="ECO:0000313" key="3">
    <source>
        <dbReference type="Proteomes" id="UP000077266"/>
    </source>
</evidence>
<gene>
    <name evidence="2" type="ORF">EXIGLDRAFT_192137</name>
</gene>
<accession>A0A165EXR9</accession>
<dbReference type="AlphaFoldDB" id="A0A165EXR9"/>
<dbReference type="Pfam" id="PF12937">
    <property type="entry name" value="F-box-like"/>
    <property type="match status" value="1"/>
</dbReference>
<reference evidence="2 3" key="1">
    <citation type="journal article" date="2016" name="Mol. Biol. Evol.">
        <title>Comparative Genomics of Early-Diverging Mushroom-Forming Fungi Provides Insights into the Origins of Lignocellulose Decay Capabilities.</title>
        <authorList>
            <person name="Nagy L.G."/>
            <person name="Riley R."/>
            <person name="Tritt A."/>
            <person name="Adam C."/>
            <person name="Daum C."/>
            <person name="Floudas D."/>
            <person name="Sun H."/>
            <person name="Yadav J.S."/>
            <person name="Pangilinan J."/>
            <person name="Larsson K.H."/>
            <person name="Matsuura K."/>
            <person name="Barry K."/>
            <person name="Labutti K."/>
            <person name="Kuo R."/>
            <person name="Ohm R.A."/>
            <person name="Bhattacharya S.S."/>
            <person name="Shirouzu T."/>
            <person name="Yoshinaga Y."/>
            <person name="Martin F.M."/>
            <person name="Grigoriev I.V."/>
            <person name="Hibbett D.S."/>
        </authorList>
    </citation>
    <scope>NUCLEOTIDE SEQUENCE [LARGE SCALE GENOMIC DNA]</scope>
    <source>
        <strain evidence="2 3">HHB12029</strain>
    </source>
</reference>
<dbReference type="Proteomes" id="UP000077266">
    <property type="component" value="Unassembled WGS sequence"/>
</dbReference>
<dbReference type="SUPFAM" id="SSF81383">
    <property type="entry name" value="F-box domain"/>
    <property type="match status" value="1"/>
</dbReference>